<evidence type="ECO:0000256" key="1">
    <source>
        <dbReference type="ARBA" id="ARBA00023125"/>
    </source>
</evidence>
<reference evidence="3 4" key="1">
    <citation type="journal article" date="2006" name="Science">
        <title>Phytophthora genome sequences uncover evolutionary origins and mechanisms of pathogenesis.</title>
        <authorList>
            <person name="Tyler B.M."/>
            <person name="Tripathy S."/>
            <person name="Zhang X."/>
            <person name="Dehal P."/>
            <person name="Jiang R.H."/>
            <person name="Aerts A."/>
            <person name="Arredondo F.D."/>
            <person name="Baxter L."/>
            <person name="Bensasson D."/>
            <person name="Beynon J.L."/>
            <person name="Chapman J."/>
            <person name="Damasceno C.M."/>
            <person name="Dorrance A.E."/>
            <person name="Dou D."/>
            <person name="Dickerman A.W."/>
            <person name="Dubchak I.L."/>
            <person name="Garbelotto M."/>
            <person name="Gijzen M."/>
            <person name="Gordon S.G."/>
            <person name="Govers F."/>
            <person name="Grunwald N.J."/>
            <person name="Huang W."/>
            <person name="Ivors K.L."/>
            <person name="Jones R.W."/>
            <person name="Kamoun S."/>
            <person name="Krampis K."/>
            <person name="Lamour K.H."/>
            <person name="Lee M.K."/>
            <person name="McDonald W.H."/>
            <person name="Medina M."/>
            <person name="Meijer H.J."/>
            <person name="Nordberg E.K."/>
            <person name="Maclean D.J."/>
            <person name="Ospina-Giraldo M.D."/>
            <person name="Morris P.F."/>
            <person name="Phuntumart V."/>
            <person name="Putnam N.H."/>
            <person name="Rash S."/>
            <person name="Rose J.K."/>
            <person name="Sakihama Y."/>
            <person name="Salamov A.A."/>
            <person name="Savidor A."/>
            <person name="Scheuring C.F."/>
            <person name="Smith B.M."/>
            <person name="Sobral B.W."/>
            <person name="Terry A."/>
            <person name="Torto-Alalibo T.A."/>
            <person name="Win J."/>
            <person name="Xu Z."/>
            <person name="Zhang H."/>
            <person name="Grigoriev I.V."/>
            <person name="Rokhsar D.S."/>
            <person name="Boore J.L."/>
        </authorList>
    </citation>
    <scope>NUCLEOTIDE SEQUENCE [LARGE SCALE GENOMIC DNA]</scope>
    <source>
        <strain evidence="3 4">P6497</strain>
    </source>
</reference>
<gene>
    <name evidence="3" type="ORF">PHYSODRAFT_411209</name>
</gene>
<dbReference type="InParanoid" id="G5AAA3"/>
<sequence length="122" mass="14384">MSSKRSTIPLAKKQEVIKWIECEGEGVPTRAVRHFGRLSWSLDLGTVRQWWRQREVVMSASPHRIRLEGGGRRRIFARKIKKEMVTRAWIAAQALYLYGENVEEPIRTFNASHQWVSCFMRR</sequence>
<dbReference type="Pfam" id="PF03221">
    <property type="entry name" value="HTH_Tnp_Tc5"/>
    <property type="match status" value="1"/>
</dbReference>
<dbReference type="EMBL" id="JH159162">
    <property type="protein sequence ID" value="EGZ07532.1"/>
    <property type="molecule type" value="Genomic_DNA"/>
</dbReference>
<feature type="non-terminal residue" evidence="3">
    <location>
        <position position="122"/>
    </location>
</feature>
<protein>
    <recommendedName>
        <fullName evidence="2">HTH CENPB-type domain-containing protein</fullName>
    </recommendedName>
</protein>
<dbReference type="AlphaFoldDB" id="G5AAA3"/>
<evidence type="ECO:0000313" key="4">
    <source>
        <dbReference type="Proteomes" id="UP000002640"/>
    </source>
</evidence>
<evidence type="ECO:0000313" key="3">
    <source>
        <dbReference type="EMBL" id="EGZ07532.1"/>
    </source>
</evidence>
<proteinExistence type="predicted"/>
<organism evidence="3 4">
    <name type="scientific">Phytophthora sojae (strain P6497)</name>
    <name type="common">Soybean stem and root rot agent</name>
    <name type="synonym">Phytophthora megasperma f. sp. glycines</name>
    <dbReference type="NCBI Taxonomy" id="1094619"/>
    <lineage>
        <taxon>Eukaryota</taxon>
        <taxon>Sar</taxon>
        <taxon>Stramenopiles</taxon>
        <taxon>Oomycota</taxon>
        <taxon>Peronosporomycetes</taxon>
        <taxon>Peronosporales</taxon>
        <taxon>Peronosporaceae</taxon>
        <taxon>Phytophthora</taxon>
    </lineage>
</organism>
<dbReference type="SMR" id="G5AAA3"/>
<name>G5AAA3_PHYSP</name>
<dbReference type="Proteomes" id="UP000002640">
    <property type="component" value="Unassembled WGS sequence"/>
</dbReference>
<dbReference type="InterPro" id="IPR006600">
    <property type="entry name" value="HTH_CenpB_DNA-bd_dom"/>
</dbReference>
<dbReference type="GO" id="GO:0003677">
    <property type="term" value="F:DNA binding"/>
    <property type="evidence" value="ECO:0007669"/>
    <property type="project" value="UniProtKB-KW"/>
</dbReference>
<dbReference type="RefSeq" id="XP_009537098.1">
    <property type="nucleotide sequence ID" value="XM_009538803.1"/>
</dbReference>
<evidence type="ECO:0000259" key="2">
    <source>
        <dbReference type="Pfam" id="PF03221"/>
    </source>
</evidence>
<keyword evidence="1" id="KW-0238">DNA-binding</keyword>
<dbReference type="GeneID" id="20651693"/>
<accession>G5AAA3</accession>
<keyword evidence="4" id="KW-1185">Reference proteome</keyword>
<dbReference type="KEGG" id="psoj:PHYSODRAFT_411209"/>
<feature type="domain" description="HTH CENPB-type" evidence="2">
    <location>
        <begin position="81"/>
        <end position="122"/>
    </location>
</feature>